<reference evidence="2 3" key="1">
    <citation type="submission" date="2023-03" db="EMBL/GenBank/DDBJ databases">
        <title>Genome insight into feeding habits of ladybird beetles.</title>
        <authorList>
            <person name="Li H.-S."/>
            <person name="Huang Y.-H."/>
            <person name="Pang H."/>
        </authorList>
    </citation>
    <scope>NUCLEOTIDE SEQUENCE [LARGE SCALE GENOMIC DNA]</scope>
    <source>
        <strain evidence="2">SYSU_2023b</strain>
        <tissue evidence="2">Whole body</tissue>
    </source>
</reference>
<keyword evidence="3" id="KW-1185">Reference proteome</keyword>
<comment type="caution">
    <text evidence="2">The sequence shown here is derived from an EMBL/GenBank/DDBJ whole genome shotgun (WGS) entry which is preliminary data.</text>
</comment>
<evidence type="ECO:0000313" key="2">
    <source>
        <dbReference type="EMBL" id="KAK9891582.1"/>
    </source>
</evidence>
<proteinExistence type="predicted"/>
<feature type="domain" description="DUF4485" evidence="1">
    <location>
        <begin position="163"/>
        <end position="246"/>
    </location>
</feature>
<name>A0AAW1V7A8_9CUCU</name>
<dbReference type="AlphaFoldDB" id="A0AAW1V7A8"/>
<evidence type="ECO:0000313" key="3">
    <source>
        <dbReference type="Proteomes" id="UP001431783"/>
    </source>
</evidence>
<dbReference type="EMBL" id="JARQZJ010000129">
    <property type="protein sequence ID" value="KAK9891582.1"/>
    <property type="molecule type" value="Genomic_DNA"/>
</dbReference>
<sequence>MEEEQPDATIILDKPNISVQIDEKTNQALNSEFLYYSSVLKIIATTLSNDADQSRAIPWIKKLFRPEYHTSSLKEKRNRYLLYLTLTMLNDELIGVFEVAPPLGPLRELSTLADYKIEAAAWERDDTWREILISLPEDFKPLECSVHQDPDVCKKDHRIDRILDQEFQFFLYLARPYAALMLNGDDRTKVACWLQTLCTIHGNNCSSMKAVRNDYMMALLGYIADLRSVGPFMEKPPWKTLPPLAQLAKESFDNSTLLDPTNAMANEFLQNQPVPEDGAFCYIALTGDLIQSSFGGPGP</sequence>
<dbReference type="Pfam" id="PF14846">
    <property type="entry name" value="DUF4485"/>
    <property type="match status" value="2"/>
</dbReference>
<accession>A0AAW1V7A8</accession>
<dbReference type="Proteomes" id="UP001431783">
    <property type="component" value="Unassembled WGS sequence"/>
</dbReference>
<feature type="domain" description="DUF4485" evidence="1">
    <location>
        <begin position="29"/>
        <end position="111"/>
    </location>
</feature>
<protein>
    <recommendedName>
        <fullName evidence="1">DUF4485 domain-containing protein</fullName>
    </recommendedName>
</protein>
<organism evidence="2 3">
    <name type="scientific">Henosepilachna vigintioctopunctata</name>
    <dbReference type="NCBI Taxonomy" id="420089"/>
    <lineage>
        <taxon>Eukaryota</taxon>
        <taxon>Metazoa</taxon>
        <taxon>Ecdysozoa</taxon>
        <taxon>Arthropoda</taxon>
        <taxon>Hexapoda</taxon>
        <taxon>Insecta</taxon>
        <taxon>Pterygota</taxon>
        <taxon>Neoptera</taxon>
        <taxon>Endopterygota</taxon>
        <taxon>Coleoptera</taxon>
        <taxon>Polyphaga</taxon>
        <taxon>Cucujiformia</taxon>
        <taxon>Coccinelloidea</taxon>
        <taxon>Coccinellidae</taxon>
        <taxon>Epilachninae</taxon>
        <taxon>Epilachnini</taxon>
        <taxon>Henosepilachna</taxon>
    </lineage>
</organism>
<dbReference type="InterPro" id="IPR027831">
    <property type="entry name" value="DUF4485"/>
</dbReference>
<gene>
    <name evidence="2" type="ORF">WA026_015541</name>
</gene>
<evidence type="ECO:0000259" key="1">
    <source>
        <dbReference type="Pfam" id="PF14846"/>
    </source>
</evidence>